<accession>A0ABD2P2F9</accession>
<dbReference type="Proteomes" id="UP001516400">
    <property type="component" value="Unassembled WGS sequence"/>
</dbReference>
<protein>
    <submittedName>
        <fullName evidence="1">Uncharacterized protein</fullName>
    </submittedName>
</protein>
<organism evidence="1 2">
    <name type="scientific">Cryptolaemus montrouzieri</name>
    <dbReference type="NCBI Taxonomy" id="559131"/>
    <lineage>
        <taxon>Eukaryota</taxon>
        <taxon>Metazoa</taxon>
        <taxon>Ecdysozoa</taxon>
        <taxon>Arthropoda</taxon>
        <taxon>Hexapoda</taxon>
        <taxon>Insecta</taxon>
        <taxon>Pterygota</taxon>
        <taxon>Neoptera</taxon>
        <taxon>Endopterygota</taxon>
        <taxon>Coleoptera</taxon>
        <taxon>Polyphaga</taxon>
        <taxon>Cucujiformia</taxon>
        <taxon>Coccinelloidea</taxon>
        <taxon>Coccinellidae</taxon>
        <taxon>Scymninae</taxon>
        <taxon>Scymnini</taxon>
        <taxon>Cryptolaemus</taxon>
    </lineage>
</organism>
<evidence type="ECO:0000313" key="2">
    <source>
        <dbReference type="Proteomes" id="UP001516400"/>
    </source>
</evidence>
<dbReference type="AlphaFoldDB" id="A0ABD2P2F9"/>
<dbReference type="EMBL" id="JABFTP020000165">
    <property type="protein sequence ID" value="KAL3284970.1"/>
    <property type="molecule type" value="Genomic_DNA"/>
</dbReference>
<name>A0ABD2P2F9_9CUCU</name>
<sequence>MDIYRKKADVYIVTTTYILDITKNKNNCMNGYLLDVSFFLPCNYVSSSELERLVTLDVCSLVNPKIYNTAPEICLRSGITTNKK</sequence>
<reference evidence="1 2" key="1">
    <citation type="journal article" date="2021" name="BMC Biol.">
        <title>Horizontally acquired antibacterial genes associated with adaptive radiation of ladybird beetles.</title>
        <authorList>
            <person name="Li H.S."/>
            <person name="Tang X.F."/>
            <person name="Huang Y.H."/>
            <person name="Xu Z.Y."/>
            <person name="Chen M.L."/>
            <person name="Du X.Y."/>
            <person name="Qiu B.Y."/>
            <person name="Chen P.T."/>
            <person name="Zhang W."/>
            <person name="Slipinski A."/>
            <person name="Escalona H.E."/>
            <person name="Waterhouse R.M."/>
            <person name="Zwick A."/>
            <person name="Pang H."/>
        </authorList>
    </citation>
    <scope>NUCLEOTIDE SEQUENCE [LARGE SCALE GENOMIC DNA]</scope>
    <source>
        <strain evidence="1">SYSU2018</strain>
    </source>
</reference>
<keyword evidence="2" id="KW-1185">Reference proteome</keyword>
<proteinExistence type="predicted"/>
<gene>
    <name evidence="1" type="ORF">HHI36_019099</name>
</gene>
<comment type="caution">
    <text evidence="1">The sequence shown here is derived from an EMBL/GenBank/DDBJ whole genome shotgun (WGS) entry which is preliminary data.</text>
</comment>
<evidence type="ECO:0000313" key="1">
    <source>
        <dbReference type="EMBL" id="KAL3284970.1"/>
    </source>
</evidence>